<evidence type="ECO:0008006" key="3">
    <source>
        <dbReference type="Google" id="ProtNLM"/>
    </source>
</evidence>
<proteinExistence type="predicted"/>
<dbReference type="RefSeq" id="YP_009199662.1">
    <property type="nucleotide sequence ID" value="NC_028812.1"/>
</dbReference>
<name>A0A0B4SJT2_9CAUD</name>
<dbReference type="Pfam" id="PF23789">
    <property type="entry name" value="Pre_tape_measure"/>
    <property type="match status" value="1"/>
</dbReference>
<evidence type="ECO:0000313" key="2">
    <source>
        <dbReference type="Proteomes" id="UP000031807"/>
    </source>
</evidence>
<reference evidence="1 2" key="1">
    <citation type="submission" date="2014-10" db="EMBL/GenBank/DDBJ databases">
        <title>Characterization of phage pPM_01 specific to Proteus mirabilis.</title>
        <authorList>
            <person name="Wirjon I.A."/>
            <person name="Mat Arip Y."/>
        </authorList>
    </citation>
    <scope>NUCLEOTIDE SEQUENCE [LARGE SCALE GENOMIC DNA]</scope>
</reference>
<sequence>MSLSAFEPTKKSVTINDSISIEVRGLSLNDISRLIQLHAQDLDGVFDLYSQGVGAGKELDSLVFANYLLTLISSAPGLISSIIAVSADEPTMADKASLLPITAQYDLMMAVFELTFSDIATLKKIMANVMEKVGEANGKTVPAKKAKKKG</sequence>
<accession>A0A0B4SJT2</accession>
<protein>
    <recommendedName>
        <fullName evidence="3">Tail assembly chaperone</fullName>
    </recommendedName>
</protein>
<dbReference type="InterPro" id="IPR057378">
    <property type="entry name" value="Pre_tape_measure"/>
</dbReference>
<dbReference type="GeneID" id="26626773"/>
<dbReference type="Proteomes" id="UP000031807">
    <property type="component" value="Segment"/>
</dbReference>
<dbReference type="OrthoDB" id="12873at10239"/>
<gene>
    <name evidence="1" type="ORF">pPM01_0049</name>
</gene>
<dbReference type="EMBL" id="KP063118">
    <property type="protein sequence ID" value="AJA41298.1"/>
    <property type="molecule type" value="Genomic_DNA"/>
</dbReference>
<evidence type="ECO:0000313" key="1">
    <source>
        <dbReference type="EMBL" id="AJA41298.1"/>
    </source>
</evidence>
<dbReference type="KEGG" id="vg:26626773"/>
<organism evidence="1 2">
    <name type="scientific">Proteus phage pPM_01</name>
    <dbReference type="NCBI Taxonomy" id="1567485"/>
    <lineage>
        <taxon>Viruses</taxon>
        <taxon>Duplodnaviria</taxon>
        <taxon>Heunggongvirae</taxon>
        <taxon>Uroviricota</taxon>
        <taxon>Caudoviricetes</taxon>
        <taxon>Casjensviridae</taxon>
        <taxon>Lavrentievavirus</taxon>
        <taxon>Lavrentievavirus pPM01</taxon>
    </lineage>
</organism>
<keyword evidence="2" id="KW-1185">Reference proteome</keyword>